<feature type="non-terminal residue" evidence="1">
    <location>
        <position position="124"/>
    </location>
</feature>
<proteinExistence type="predicted"/>
<organism evidence="1">
    <name type="scientific">marine sediment metagenome</name>
    <dbReference type="NCBI Taxonomy" id="412755"/>
    <lineage>
        <taxon>unclassified sequences</taxon>
        <taxon>metagenomes</taxon>
        <taxon>ecological metagenomes</taxon>
    </lineage>
</organism>
<accession>X1GJK1</accession>
<dbReference type="EMBL" id="BARU01010455">
    <property type="protein sequence ID" value="GAH33183.1"/>
    <property type="molecule type" value="Genomic_DNA"/>
</dbReference>
<evidence type="ECO:0008006" key="2">
    <source>
        <dbReference type="Google" id="ProtNLM"/>
    </source>
</evidence>
<name>X1GJK1_9ZZZZ</name>
<sequence length="124" mass="13300">MKKLLFLIVAIVVLGLIVTGCIPVVPTLGEKNNGNGNGNGIDLTGYHYNLNLIGKKADWSGGGNDNNDNFNNPDRHTMFVPQFTDDSPFSPFIVGSYSFNGIKISMTQGAEFAVLDGNAFDDGE</sequence>
<dbReference type="PROSITE" id="PS51257">
    <property type="entry name" value="PROKAR_LIPOPROTEIN"/>
    <property type="match status" value="1"/>
</dbReference>
<evidence type="ECO:0000313" key="1">
    <source>
        <dbReference type="EMBL" id="GAH33183.1"/>
    </source>
</evidence>
<comment type="caution">
    <text evidence="1">The sequence shown here is derived from an EMBL/GenBank/DDBJ whole genome shotgun (WGS) entry which is preliminary data.</text>
</comment>
<gene>
    <name evidence="1" type="ORF">S03H2_19933</name>
</gene>
<reference evidence="1" key="1">
    <citation type="journal article" date="2014" name="Front. Microbiol.">
        <title>High frequency of phylogenetically diverse reductive dehalogenase-homologous genes in deep subseafloor sedimentary metagenomes.</title>
        <authorList>
            <person name="Kawai M."/>
            <person name="Futagami T."/>
            <person name="Toyoda A."/>
            <person name="Takaki Y."/>
            <person name="Nishi S."/>
            <person name="Hori S."/>
            <person name="Arai W."/>
            <person name="Tsubouchi T."/>
            <person name="Morono Y."/>
            <person name="Uchiyama I."/>
            <person name="Ito T."/>
            <person name="Fujiyama A."/>
            <person name="Inagaki F."/>
            <person name="Takami H."/>
        </authorList>
    </citation>
    <scope>NUCLEOTIDE SEQUENCE</scope>
    <source>
        <strain evidence="1">Expedition CK06-06</strain>
    </source>
</reference>
<dbReference type="AlphaFoldDB" id="X1GJK1"/>
<protein>
    <recommendedName>
        <fullName evidence="2">Lipoprotein</fullName>
    </recommendedName>
</protein>